<dbReference type="OrthoDB" id="10490593at2759"/>
<dbReference type="InterPro" id="IPR011004">
    <property type="entry name" value="Trimer_LpxA-like_sf"/>
</dbReference>
<evidence type="ECO:0000313" key="3">
    <source>
        <dbReference type="Proteomes" id="UP000799757"/>
    </source>
</evidence>
<accession>A0A6A6WWZ3</accession>
<organism evidence="2 3">
    <name type="scientific">Melanomma pulvis-pyrius CBS 109.77</name>
    <dbReference type="NCBI Taxonomy" id="1314802"/>
    <lineage>
        <taxon>Eukaryota</taxon>
        <taxon>Fungi</taxon>
        <taxon>Dikarya</taxon>
        <taxon>Ascomycota</taxon>
        <taxon>Pezizomycotina</taxon>
        <taxon>Dothideomycetes</taxon>
        <taxon>Pleosporomycetidae</taxon>
        <taxon>Pleosporales</taxon>
        <taxon>Melanommataceae</taxon>
        <taxon>Melanomma</taxon>
    </lineage>
</organism>
<reference evidence="2" key="1">
    <citation type="journal article" date="2020" name="Stud. Mycol.">
        <title>101 Dothideomycetes genomes: a test case for predicting lifestyles and emergence of pathogens.</title>
        <authorList>
            <person name="Haridas S."/>
            <person name="Albert R."/>
            <person name="Binder M."/>
            <person name="Bloem J."/>
            <person name="Labutti K."/>
            <person name="Salamov A."/>
            <person name="Andreopoulos B."/>
            <person name="Baker S."/>
            <person name="Barry K."/>
            <person name="Bills G."/>
            <person name="Bluhm B."/>
            <person name="Cannon C."/>
            <person name="Castanera R."/>
            <person name="Culley D."/>
            <person name="Daum C."/>
            <person name="Ezra D."/>
            <person name="Gonzalez J."/>
            <person name="Henrissat B."/>
            <person name="Kuo A."/>
            <person name="Liang C."/>
            <person name="Lipzen A."/>
            <person name="Lutzoni F."/>
            <person name="Magnuson J."/>
            <person name="Mondo S."/>
            <person name="Nolan M."/>
            <person name="Ohm R."/>
            <person name="Pangilinan J."/>
            <person name="Park H.-J."/>
            <person name="Ramirez L."/>
            <person name="Alfaro M."/>
            <person name="Sun H."/>
            <person name="Tritt A."/>
            <person name="Yoshinaga Y."/>
            <person name="Zwiers L.-H."/>
            <person name="Turgeon B."/>
            <person name="Goodwin S."/>
            <person name="Spatafora J."/>
            <person name="Crous P."/>
            <person name="Grigoriev I."/>
        </authorList>
    </citation>
    <scope>NUCLEOTIDE SEQUENCE</scope>
    <source>
        <strain evidence="2">CBS 109.77</strain>
    </source>
</reference>
<name>A0A6A6WWZ3_9PLEO</name>
<feature type="compositionally biased region" description="Polar residues" evidence="1">
    <location>
        <begin position="1"/>
        <end position="11"/>
    </location>
</feature>
<keyword evidence="3" id="KW-1185">Reference proteome</keyword>
<sequence length="174" mass="18708">MKGPTPGSNCTVMRGPTPGSNCTVMRGPTPGSNCTVMRGPTPGSNCTVMRGPTPGSNCVVHDLVSAFIFLQGSILQHTTYTFSAYKRTIKITAALTPTLSSISRLIQILMHRLRSHLRLSPPIVFDKTDHYDNFTHAYFGMVGGLGGDYGAGALATLRYSTYPPECFGISTKLF</sequence>
<gene>
    <name evidence="2" type="ORF">K505DRAFT_366313</name>
</gene>
<evidence type="ECO:0000313" key="2">
    <source>
        <dbReference type="EMBL" id="KAF2788612.1"/>
    </source>
</evidence>
<dbReference type="EMBL" id="MU002201">
    <property type="protein sequence ID" value="KAF2788612.1"/>
    <property type="molecule type" value="Genomic_DNA"/>
</dbReference>
<feature type="region of interest" description="Disordered" evidence="1">
    <location>
        <begin position="1"/>
        <end position="24"/>
    </location>
</feature>
<dbReference type="Proteomes" id="UP000799757">
    <property type="component" value="Unassembled WGS sequence"/>
</dbReference>
<dbReference type="AlphaFoldDB" id="A0A6A6WWZ3"/>
<dbReference type="SUPFAM" id="SSF51161">
    <property type="entry name" value="Trimeric LpxA-like enzymes"/>
    <property type="match status" value="1"/>
</dbReference>
<protein>
    <submittedName>
        <fullName evidence="2">Uncharacterized protein</fullName>
    </submittedName>
</protein>
<proteinExistence type="predicted"/>
<evidence type="ECO:0000256" key="1">
    <source>
        <dbReference type="SAM" id="MobiDB-lite"/>
    </source>
</evidence>